<organism evidence="1 2">
    <name type="scientific">Lysinibacillus irui</name>
    <dbReference type="NCBI Taxonomy" id="2998077"/>
    <lineage>
        <taxon>Bacteria</taxon>
        <taxon>Bacillati</taxon>
        <taxon>Bacillota</taxon>
        <taxon>Bacilli</taxon>
        <taxon>Bacillales</taxon>
        <taxon>Bacillaceae</taxon>
        <taxon>Lysinibacillus</taxon>
    </lineage>
</organism>
<gene>
    <name evidence="1" type="ORF">OU989_22570</name>
</gene>
<geneLocation type="plasmid" evidence="1 2">
    <name>unnamed</name>
</geneLocation>
<keyword evidence="1" id="KW-0614">Plasmid</keyword>
<proteinExistence type="predicted"/>
<sequence>MDKKSVVMMEDIYPVGRIFIKNAMSFLNVPKNQYSMLTKKYPAPEYLDLKLPKGILDVEVDSHAFGRWNQRVGPFTTNDILTNVFRVAILINPNRVRVLDRNLAILDNDIVFSFEFDNNTLRVTTFFGRISLKPLLLNVENLRRYNSRYKEEVTLDIDSSVLKEQELPITPSSIIEFIDSEDISHIFFYIKSKDGNQTRNFFYHLIRTESLKARENTDKSINSADEAADTVGEYSIMKIDMIHPSRFKLSELELHVLGLLGNIRFLLKYMTQVDPDRIDQLHETHSRTAIRRFAGNKNWNFLKKNK</sequence>
<dbReference type="AlphaFoldDB" id="A0AAJ5UTR9"/>
<accession>A0AAJ5UTR9</accession>
<dbReference type="Proteomes" id="UP001219585">
    <property type="component" value="Plasmid unnamed"/>
</dbReference>
<name>A0AAJ5UTR9_9BACI</name>
<evidence type="ECO:0000313" key="2">
    <source>
        <dbReference type="Proteomes" id="UP001219585"/>
    </source>
</evidence>
<dbReference type="KEGG" id="liu:OU989_22570"/>
<protein>
    <submittedName>
        <fullName evidence="1">Uncharacterized protein</fullName>
    </submittedName>
</protein>
<reference evidence="1" key="1">
    <citation type="submission" date="2022-11" db="EMBL/GenBank/DDBJ databases">
        <title>Lysinibacillus irui.</title>
        <authorList>
            <person name="Akintayo S.O."/>
        </authorList>
    </citation>
    <scope>NUCLEOTIDE SEQUENCE</scope>
    <source>
        <strain evidence="1">IRB4-01</strain>
        <plasmid evidence="1">unnamed</plasmid>
    </source>
</reference>
<dbReference type="RefSeq" id="WP_274797528.1">
    <property type="nucleotide sequence ID" value="NZ_CP113528.1"/>
</dbReference>
<evidence type="ECO:0000313" key="1">
    <source>
        <dbReference type="EMBL" id="WDV09311.1"/>
    </source>
</evidence>
<dbReference type="EMBL" id="CP113528">
    <property type="protein sequence ID" value="WDV09311.1"/>
    <property type="molecule type" value="Genomic_DNA"/>
</dbReference>